<accession>A0A0P7ZXF8</accession>
<reference evidence="2 3" key="1">
    <citation type="submission" date="2015-09" db="EMBL/GenBank/DDBJ databases">
        <title>Identification and resolution of microdiversity through metagenomic sequencing of parallel consortia.</title>
        <authorList>
            <person name="Nelson W.C."/>
            <person name="Romine M.F."/>
            <person name="Lindemann S.R."/>
        </authorList>
    </citation>
    <scope>NUCLEOTIDE SEQUENCE [LARGE SCALE GENOMIC DNA]</scope>
    <source>
        <strain evidence="2">Ana</strain>
    </source>
</reference>
<dbReference type="EMBL" id="LJZR01000014">
    <property type="protein sequence ID" value="KPQ35107.1"/>
    <property type="molecule type" value="Genomic_DNA"/>
</dbReference>
<dbReference type="InterPro" id="IPR007314">
    <property type="entry name" value="Cofac_haem-bd_dom"/>
</dbReference>
<protein>
    <submittedName>
        <fullName evidence="2">Putative iron-regulated protein</fullName>
    </submittedName>
</protein>
<proteinExistence type="predicted"/>
<dbReference type="Proteomes" id="UP000050465">
    <property type="component" value="Unassembled WGS sequence"/>
</dbReference>
<comment type="caution">
    <text evidence="2">The sequence shown here is derived from an EMBL/GenBank/DDBJ whole genome shotgun (WGS) entry which is preliminary data.</text>
</comment>
<dbReference type="AlphaFoldDB" id="A0A0P7ZXF8"/>
<dbReference type="SUPFAM" id="SSF159501">
    <property type="entry name" value="EreA/ChaN-like"/>
    <property type="match status" value="1"/>
</dbReference>
<name>A0A0P7ZXF8_9CYAN</name>
<evidence type="ECO:0000313" key="2">
    <source>
        <dbReference type="EMBL" id="KPQ35107.1"/>
    </source>
</evidence>
<evidence type="ECO:0000259" key="1">
    <source>
        <dbReference type="Pfam" id="PF04187"/>
    </source>
</evidence>
<dbReference type="PATRIC" id="fig|1666911.3.peg.4440"/>
<dbReference type="Gene3D" id="3.40.50.11550">
    <property type="match status" value="1"/>
</dbReference>
<dbReference type="Pfam" id="PF04187">
    <property type="entry name" value="Cofac_haem_bdg"/>
    <property type="match status" value="1"/>
</dbReference>
<dbReference type="STRING" id="1666911.HLUCCA11_11855"/>
<dbReference type="CDD" id="cd14727">
    <property type="entry name" value="ChanN-like"/>
    <property type="match status" value="1"/>
</dbReference>
<sequence>MLLRFLLWGSTLSAALLITPLLRTPLWGIGVTGLSGSQMLVNSLDDGAAAQWVSQPESNAAVLAAIAPSKVIYLAETHNDLADHVAQLEIIEALAQKGEITIGLEMFQRPFQPVLDAYLSGDITEVELIAQSEYETRWGFDWDLYAPIVRYAKANQIPLVALNTPAEVTRKVAREGLQSLSGDELTYIPPIPEIDTTNEDYRAWLKAVFGAHGGMGHSLDFENFFAAQVLWDETMAEQIAQQLRLHEDRQVIVLAGEGHIVNDYGIPSRVARRVPEVEQRSVRLVSVAEAAEPSTTDFIWITPELAQE</sequence>
<gene>
    <name evidence="2" type="ORF">HLUCCA11_11855</name>
</gene>
<evidence type="ECO:0000313" key="3">
    <source>
        <dbReference type="Proteomes" id="UP000050465"/>
    </source>
</evidence>
<organism evidence="2 3">
    <name type="scientific">Phormidesmis priestleyi Ana</name>
    <dbReference type="NCBI Taxonomy" id="1666911"/>
    <lineage>
        <taxon>Bacteria</taxon>
        <taxon>Bacillati</taxon>
        <taxon>Cyanobacteriota</taxon>
        <taxon>Cyanophyceae</taxon>
        <taxon>Leptolyngbyales</taxon>
        <taxon>Leptolyngbyaceae</taxon>
        <taxon>Phormidesmis</taxon>
    </lineage>
</organism>
<feature type="domain" description="Haem-binding uptake Tiki superfamily ChaN" evidence="1">
    <location>
        <begin position="63"/>
        <end position="270"/>
    </location>
</feature>